<accession>A0A1Y4R350</accession>
<keyword evidence="5 7" id="KW-0175">Coiled coil</keyword>
<dbReference type="Gene3D" id="1.10.287.1490">
    <property type="match status" value="1"/>
</dbReference>
<dbReference type="FunFam" id="3.40.50.300:FF:000901">
    <property type="entry name" value="Chromosome partition protein Smc"/>
    <property type="match status" value="1"/>
</dbReference>
<reference evidence="10" key="1">
    <citation type="submission" date="2017-04" db="EMBL/GenBank/DDBJ databases">
        <title>Function of individual gut microbiota members based on whole genome sequencing of pure cultures obtained from chicken caecum.</title>
        <authorList>
            <person name="Medvecky M."/>
            <person name="Cejkova D."/>
            <person name="Polansky O."/>
            <person name="Karasova D."/>
            <person name="Kubasova T."/>
            <person name="Cizek A."/>
            <person name="Rychlik I."/>
        </authorList>
    </citation>
    <scope>NUCLEOTIDE SEQUENCE [LARGE SCALE GENOMIC DNA]</scope>
    <source>
        <strain evidence="10">An144</strain>
    </source>
</reference>
<comment type="function">
    <text evidence="7">Required for chromosome condensation and partitioning.</text>
</comment>
<dbReference type="GO" id="GO:0007062">
    <property type="term" value="P:sister chromatid cohesion"/>
    <property type="evidence" value="ECO:0007669"/>
    <property type="project" value="InterPro"/>
</dbReference>
<evidence type="ECO:0000256" key="7">
    <source>
        <dbReference type="HAMAP-Rule" id="MF_01894"/>
    </source>
</evidence>
<dbReference type="PANTHER" id="PTHR43977">
    <property type="entry name" value="STRUCTURAL MAINTENANCE OF CHROMOSOMES PROTEIN 3"/>
    <property type="match status" value="1"/>
</dbReference>
<dbReference type="InterPro" id="IPR036277">
    <property type="entry name" value="SMC_hinge_sf"/>
</dbReference>
<organism evidence="9 10">
    <name type="scientific">Enterococcus cecorum</name>
    <dbReference type="NCBI Taxonomy" id="44008"/>
    <lineage>
        <taxon>Bacteria</taxon>
        <taxon>Bacillati</taxon>
        <taxon>Bacillota</taxon>
        <taxon>Bacilli</taxon>
        <taxon>Lactobacillales</taxon>
        <taxon>Enterococcaceae</taxon>
        <taxon>Enterococcus</taxon>
    </lineage>
</organism>
<evidence type="ECO:0000256" key="6">
    <source>
        <dbReference type="ARBA" id="ARBA00023125"/>
    </source>
</evidence>
<dbReference type="InterPro" id="IPR003395">
    <property type="entry name" value="RecF/RecN/SMC_N"/>
</dbReference>
<evidence type="ECO:0000313" key="9">
    <source>
        <dbReference type="EMBL" id="OUQ11521.1"/>
    </source>
</evidence>
<feature type="domain" description="SMC hinge" evidence="8">
    <location>
        <begin position="518"/>
        <end position="637"/>
    </location>
</feature>
<dbReference type="RefSeq" id="WP_087213828.1">
    <property type="nucleotide sequence ID" value="NZ_NFLC01000002.1"/>
</dbReference>
<feature type="coiled-coil region" evidence="7">
    <location>
        <begin position="234"/>
        <end position="499"/>
    </location>
</feature>
<protein>
    <recommendedName>
        <fullName evidence="7">Chromosome partition protein Smc</fullName>
    </recommendedName>
</protein>
<gene>
    <name evidence="7" type="primary">smc</name>
    <name evidence="9" type="ORF">B5E88_01295</name>
</gene>
<dbReference type="GO" id="GO:0006260">
    <property type="term" value="P:DNA replication"/>
    <property type="evidence" value="ECO:0007669"/>
    <property type="project" value="UniProtKB-UniRule"/>
</dbReference>
<comment type="similarity">
    <text evidence="7">Belongs to the SMC family.</text>
</comment>
<evidence type="ECO:0000256" key="1">
    <source>
        <dbReference type="ARBA" id="ARBA00004496"/>
    </source>
</evidence>
<keyword evidence="4 7" id="KW-0067">ATP-binding</keyword>
<dbReference type="CDD" id="cd03278">
    <property type="entry name" value="ABC_SMC_barmotin"/>
    <property type="match status" value="2"/>
</dbReference>
<dbReference type="GO" id="GO:0016887">
    <property type="term" value="F:ATP hydrolysis activity"/>
    <property type="evidence" value="ECO:0007669"/>
    <property type="project" value="InterPro"/>
</dbReference>
<dbReference type="Gene3D" id="1.20.1060.20">
    <property type="match status" value="1"/>
</dbReference>
<name>A0A1Y4R350_9ENTE</name>
<dbReference type="GO" id="GO:0005737">
    <property type="term" value="C:cytoplasm"/>
    <property type="evidence" value="ECO:0007669"/>
    <property type="project" value="UniProtKB-SubCell"/>
</dbReference>
<sequence length="1196" mass="137249">MHLKRIEISGFKSFANRTIIDFEKNVTAIVGPNGSGKSNITEAIRWVLGEQSAKSLRGGKMPDIIFAGSDAKKALNLAEVTMVLDNSDHYLPVDYAEVSVKRRLFRNGDSEFYLNNQSCRLRDIQELFMDSGLGRESFSIISQGKVEAIFSSKAEDRRGIFEEAAGVLKYKQKKKQAEQKLFETQDNLDRLADIIYELTEQLIPLAQQKQAAQQFLTYKEELTQVDVSYVVQEMQQSKQVWEEEKAQIASLKQEVQKLSHALTQSENELLRLRQDRAHLDEQLEEKNQDHLHLVEALKQAEGKKAVLQERSFHQQKNAKELRHNLEQVQQQIEQLEENQQTLIQKISKKNGQYQQIEKQLVQLQQELAKYQKSPKEWLEELRNQYLDQLQAKTNLQNELTFIEKQKQQDQQKNQQTVEKQQDLQATVRESKVKLDQLTVENEALQNQVQAKQQALAAAQKQVTTQQEHLQKAQQMMYRLMNESQQVQARRKTLADLQENYTGYYQGVRQVLTHRKQLSGIIGAVAELLDVDQLYALAIETALGAASQYIVVEDEKAARQAITFLKQQRAGRATFLPLTTIQSRKVTENVKQQAASIPGFLGVASELVTFEENHRAIMENLLGATLISEDLESANQLARRLNYRYRVVSLEGDVMNAGGSMTGGANKRSGQTTLLGHQQELNQLKAKEASVKERLIQAESQVKTLQQDLAQKQAEVEKMRQALEQLRMSQTTKENQVTNQAEKLARLQQDLTNFEFENREITELLAEYDRDLADKQAQLQVMVQQLAKLNEEMDQLNTQADNLELKREALQQELADKQAEFAVTKEQVNQLRQSFTANKMALEEAQKNLEQLNVQLSMLDADFSDQELDEETLDQQVSQLNERKLALQEEMQALRENRYQTQRQIDELDQQYNTFNQEQKAKLSQLTKLEVQANRSEILLDNRLNYLQEEYELSFEQVQKQALELGDIEKAKARIYELKKAIQELGPINLSAIEQYEQIKERYDFLTGQRDDLLQAKNQLFETMNEMDEEVKLRFKTTFDAIATQFERVFPNMFGGGRARLSLTDPHDLLNTGVEIEAQPPGKHLKSLNLLSGGERTLTAISLLFAIIQVRPVPFCVLDEVEAALDEANVLRFGKYLQTYQDETQFIVVTHRKGTMEAANVLYGVTMEESGISKVLSVRLEEISEGGNLNRKEDNHD</sequence>
<dbReference type="PIRSF" id="PIRSF005719">
    <property type="entry name" value="SMC"/>
    <property type="match status" value="1"/>
</dbReference>
<dbReference type="Proteomes" id="UP000196074">
    <property type="component" value="Unassembled WGS sequence"/>
</dbReference>
<keyword evidence="3 7" id="KW-0547">Nucleotide-binding</keyword>
<dbReference type="InterPro" id="IPR010935">
    <property type="entry name" value="SMC_hinge"/>
</dbReference>
<dbReference type="Pfam" id="PF02463">
    <property type="entry name" value="SMC_N"/>
    <property type="match status" value="2"/>
</dbReference>
<dbReference type="HAMAP" id="MF_01894">
    <property type="entry name" value="Smc_prok"/>
    <property type="match status" value="1"/>
</dbReference>
<dbReference type="InterPro" id="IPR011890">
    <property type="entry name" value="SMC_prok"/>
</dbReference>
<evidence type="ECO:0000313" key="10">
    <source>
        <dbReference type="Proteomes" id="UP000196074"/>
    </source>
</evidence>
<dbReference type="GO" id="GO:0005524">
    <property type="term" value="F:ATP binding"/>
    <property type="evidence" value="ECO:0007669"/>
    <property type="project" value="UniProtKB-UniRule"/>
</dbReference>
<dbReference type="EMBL" id="NFLC01000002">
    <property type="protein sequence ID" value="OUQ11521.1"/>
    <property type="molecule type" value="Genomic_DNA"/>
</dbReference>
<dbReference type="GO" id="GO:0005694">
    <property type="term" value="C:chromosome"/>
    <property type="evidence" value="ECO:0007669"/>
    <property type="project" value="InterPro"/>
</dbReference>
<evidence type="ECO:0000256" key="5">
    <source>
        <dbReference type="ARBA" id="ARBA00023054"/>
    </source>
</evidence>
<dbReference type="SUPFAM" id="SSF52540">
    <property type="entry name" value="P-loop containing nucleoside triphosphate hydrolases"/>
    <property type="match status" value="1"/>
</dbReference>
<dbReference type="InterPro" id="IPR027417">
    <property type="entry name" value="P-loop_NTPase"/>
</dbReference>
<dbReference type="Gene3D" id="3.40.50.300">
    <property type="entry name" value="P-loop containing nucleotide triphosphate hydrolases"/>
    <property type="match status" value="2"/>
</dbReference>
<keyword evidence="6 7" id="KW-0238">DNA-binding</keyword>
<evidence type="ECO:0000256" key="3">
    <source>
        <dbReference type="ARBA" id="ARBA00022741"/>
    </source>
</evidence>
<dbReference type="SUPFAM" id="SSF75553">
    <property type="entry name" value="Smc hinge domain"/>
    <property type="match status" value="1"/>
</dbReference>
<evidence type="ECO:0000256" key="2">
    <source>
        <dbReference type="ARBA" id="ARBA00022490"/>
    </source>
</evidence>
<proteinExistence type="inferred from homology"/>
<dbReference type="NCBIfam" id="TIGR02168">
    <property type="entry name" value="SMC_prok_B"/>
    <property type="match status" value="1"/>
</dbReference>
<dbReference type="Gene3D" id="3.30.70.1620">
    <property type="match status" value="1"/>
</dbReference>
<dbReference type="FunFam" id="3.40.50.300:FF:000984">
    <property type="entry name" value="Chromosome partition protein Smc"/>
    <property type="match status" value="1"/>
</dbReference>
<feature type="coiled-coil region" evidence="7">
    <location>
        <begin position="673"/>
        <end position="917"/>
    </location>
</feature>
<comment type="subunit">
    <text evidence="7">Homodimer.</text>
</comment>
<dbReference type="InterPro" id="IPR024704">
    <property type="entry name" value="SMC"/>
</dbReference>
<evidence type="ECO:0000256" key="4">
    <source>
        <dbReference type="ARBA" id="ARBA00022840"/>
    </source>
</evidence>
<comment type="domain">
    <text evidence="7">Contains large globular domains required for ATP hydrolysis at each terminus and a third globular domain forming a flexible hinge near the middle of the molecule. These domains are separated by coiled-coil structures.</text>
</comment>
<dbReference type="AlphaFoldDB" id="A0A1Y4R350"/>
<dbReference type="GO" id="GO:0030261">
    <property type="term" value="P:chromosome condensation"/>
    <property type="evidence" value="ECO:0007669"/>
    <property type="project" value="InterPro"/>
</dbReference>
<feature type="binding site" evidence="7">
    <location>
        <begin position="32"/>
        <end position="39"/>
    </location>
    <ligand>
        <name>ATP</name>
        <dbReference type="ChEBI" id="CHEBI:30616"/>
    </ligand>
</feature>
<dbReference type="GO" id="GO:0007059">
    <property type="term" value="P:chromosome segregation"/>
    <property type="evidence" value="ECO:0007669"/>
    <property type="project" value="UniProtKB-UniRule"/>
</dbReference>
<dbReference type="SMART" id="SM00968">
    <property type="entry name" value="SMC_hinge"/>
    <property type="match status" value="1"/>
</dbReference>
<evidence type="ECO:0000259" key="8">
    <source>
        <dbReference type="SMART" id="SM00968"/>
    </source>
</evidence>
<comment type="caution">
    <text evidence="9">The sequence shown here is derived from an EMBL/GenBank/DDBJ whole genome shotgun (WGS) entry which is preliminary data.</text>
</comment>
<comment type="subcellular location">
    <subcellularLocation>
        <location evidence="1 7">Cytoplasm</location>
    </subcellularLocation>
</comment>
<feature type="coiled-coil region" evidence="7">
    <location>
        <begin position="167"/>
        <end position="194"/>
    </location>
</feature>
<feature type="coiled-coil region" evidence="7">
    <location>
        <begin position="995"/>
        <end position="1029"/>
    </location>
</feature>
<dbReference type="GO" id="GO:0003677">
    <property type="term" value="F:DNA binding"/>
    <property type="evidence" value="ECO:0007669"/>
    <property type="project" value="UniProtKB-UniRule"/>
</dbReference>
<dbReference type="Pfam" id="PF06470">
    <property type="entry name" value="SMC_hinge"/>
    <property type="match status" value="1"/>
</dbReference>
<keyword evidence="2 7" id="KW-0963">Cytoplasm</keyword>